<name>A0ABR0XEL2_REHGL</name>
<sequence length="394" mass="44542">MTSANINLNIRTTLGQQLGVPQVDQHDRYLGLPALIGKSKKVAFKAIQERVLQKLKGWKERMLSRAGKEILIKAIIQAIPTYVMCCFLLPKGICEDIEQKTARFWWGSGDGEQKTHWASWDLLTKSKEHGGIGFRSLYTFNLAMLSKQVWRLLLNPDSIAAQLLRAKYFPRTDILHANVGYQPSFLWRSLMASKEFVKNGSGWRVGNGTNINVLHDRWIGGPAPRRLKRTYYNIPETLTVNELINSESGQWDMERINQIFEREDADDILATHLSVRLPVDKRIWVHTKSGEFSVRSCYYLIKSTPSDSDVARPSTSYKNTAGNACGNSDFFQESNISVEGLYGHATDKIELVSTRIFTDTICHLCGKPLKLFHIYSFECTLSKGFGTLAVTNGS</sequence>
<keyword evidence="2" id="KW-1185">Reference proteome</keyword>
<dbReference type="Proteomes" id="UP001318860">
    <property type="component" value="Unassembled WGS sequence"/>
</dbReference>
<organism evidence="1 2">
    <name type="scientific">Rehmannia glutinosa</name>
    <name type="common">Chinese foxglove</name>
    <dbReference type="NCBI Taxonomy" id="99300"/>
    <lineage>
        <taxon>Eukaryota</taxon>
        <taxon>Viridiplantae</taxon>
        <taxon>Streptophyta</taxon>
        <taxon>Embryophyta</taxon>
        <taxon>Tracheophyta</taxon>
        <taxon>Spermatophyta</taxon>
        <taxon>Magnoliopsida</taxon>
        <taxon>eudicotyledons</taxon>
        <taxon>Gunneridae</taxon>
        <taxon>Pentapetalae</taxon>
        <taxon>asterids</taxon>
        <taxon>lamiids</taxon>
        <taxon>Lamiales</taxon>
        <taxon>Orobanchaceae</taxon>
        <taxon>Rehmannieae</taxon>
        <taxon>Rehmannia</taxon>
    </lineage>
</organism>
<proteinExistence type="predicted"/>
<dbReference type="PANTHER" id="PTHR33116:SF86">
    <property type="entry name" value="REVERSE TRANSCRIPTASE DOMAIN-CONTAINING PROTEIN"/>
    <property type="match status" value="1"/>
</dbReference>
<comment type="caution">
    <text evidence="1">The sequence shown here is derived from an EMBL/GenBank/DDBJ whole genome shotgun (WGS) entry which is preliminary data.</text>
</comment>
<protein>
    <submittedName>
        <fullName evidence="1">Uncharacterized protein</fullName>
    </submittedName>
</protein>
<evidence type="ECO:0000313" key="1">
    <source>
        <dbReference type="EMBL" id="KAK6157650.1"/>
    </source>
</evidence>
<dbReference type="EMBL" id="JABTTQ020000005">
    <property type="protein sequence ID" value="KAK6157650.1"/>
    <property type="molecule type" value="Genomic_DNA"/>
</dbReference>
<dbReference type="PANTHER" id="PTHR33116">
    <property type="entry name" value="REVERSE TRANSCRIPTASE ZINC-BINDING DOMAIN-CONTAINING PROTEIN-RELATED-RELATED"/>
    <property type="match status" value="1"/>
</dbReference>
<accession>A0ABR0XEL2</accession>
<gene>
    <name evidence="1" type="ORF">DH2020_011898</name>
</gene>
<evidence type="ECO:0000313" key="2">
    <source>
        <dbReference type="Proteomes" id="UP001318860"/>
    </source>
</evidence>
<reference evidence="1 2" key="1">
    <citation type="journal article" date="2021" name="Comput. Struct. Biotechnol. J.">
        <title>De novo genome assembly of the potent medicinal plant Rehmannia glutinosa using nanopore technology.</title>
        <authorList>
            <person name="Ma L."/>
            <person name="Dong C."/>
            <person name="Song C."/>
            <person name="Wang X."/>
            <person name="Zheng X."/>
            <person name="Niu Y."/>
            <person name="Chen S."/>
            <person name="Feng W."/>
        </authorList>
    </citation>
    <scope>NUCLEOTIDE SEQUENCE [LARGE SCALE GENOMIC DNA]</scope>
    <source>
        <strain evidence="1">DH-2019</strain>
    </source>
</reference>